<dbReference type="AlphaFoldDB" id="V6THH9"/>
<proteinExistence type="predicted"/>
<dbReference type="VEuPathDB" id="GiardiaDB:GL50581_3521"/>
<evidence type="ECO:0000313" key="3">
    <source>
        <dbReference type="Proteomes" id="UP000018320"/>
    </source>
</evidence>
<name>V6THH9_GIAIN</name>
<sequence length="142" mass="15624">MQDTRAIMESITQFALDLEAFFRPEEERIVTCFHTSINEDQDCGTDGRGSPATLAAAFHVRKNYYEDDMISSSPSPASVHSYLEAHDWSSETDSHDDKRGRDYDQESENGSTAGTLASAHSSLLLSSPVTPDRSAGSDSDVW</sequence>
<reference evidence="3" key="1">
    <citation type="submission" date="2012-02" db="EMBL/GenBank/DDBJ databases">
        <title>Genome sequencing of Giardia lamblia Genotypes A2 and B isolates (DH and GS) and comparative analysis with the genomes of Genotypes A1 and E (WB and Pig).</title>
        <authorList>
            <person name="Adam R."/>
            <person name="Dahlstrom E."/>
            <person name="Martens C."/>
            <person name="Bruno D."/>
            <person name="Barbian K."/>
            <person name="Porcella S.F."/>
            <person name="Nash T."/>
        </authorList>
    </citation>
    <scope>NUCLEOTIDE SEQUENCE</scope>
    <source>
        <strain evidence="3">DH</strain>
    </source>
</reference>
<feature type="region of interest" description="Disordered" evidence="1">
    <location>
        <begin position="69"/>
        <end position="142"/>
    </location>
</feature>
<gene>
    <name evidence="2" type="ORF">DHA2_152191</name>
</gene>
<protein>
    <submittedName>
        <fullName evidence="2">Uncharacterized protein</fullName>
    </submittedName>
</protein>
<dbReference type="VEuPathDB" id="GiardiaDB:DHA2_152191"/>
<comment type="caution">
    <text evidence="2">The sequence shown here is derived from an EMBL/GenBank/DDBJ whole genome shotgun (WGS) entry which is preliminary data.</text>
</comment>
<organism evidence="2 3">
    <name type="scientific">Giardia intestinalis</name>
    <name type="common">Giardia lamblia</name>
    <dbReference type="NCBI Taxonomy" id="5741"/>
    <lineage>
        <taxon>Eukaryota</taxon>
        <taxon>Metamonada</taxon>
        <taxon>Diplomonadida</taxon>
        <taxon>Hexamitidae</taxon>
        <taxon>Giardiinae</taxon>
        <taxon>Giardia</taxon>
    </lineage>
</organism>
<feature type="compositionally biased region" description="Basic and acidic residues" evidence="1">
    <location>
        <begin position="83"/>
        <end position="104"/>
    </location>
</feature>
<dbReference type="Proteomes" id="UP000018320">
    <property type="component" value="Unassembled WGS sequence"/>
</dbReference>
<dbReference type="EMBL" id="AHGT01000048">
    <property type="protein sequence ID" value="ESU36385.1"/>
    <property type="molecule type" value="Genomic_DNA"/>
</dbReference>
<accession>V6THH9</accession>
<dbReference type="VEuPathDB" id="GiardiaDB:GL50803_005873"/>
<feature type="compositionally biased region" description="Low complexity" evidence="1">
    <location>
        <begin position="110"/>
        <end position="127"/>
    </location>
</feature>
<feature type="compositionally biased region" description="Low complexity" evidence="1">
    <location>
        <begin position="71"/>
        <end position="81"/>
    </location>
</feature>
<evidence type="ECO:0000256" key="1">
    <source>
        <dbReference type="SAM" id="MobiDB-lite"/>
    </source>
</evidence>
<reference evidence="2 3" key="2">
    <citation type="journal article" date="2013" name="Genome Biol. Evol.">
        <title>Genome sequencing of Giardia lamblia genotypes A2 and B isolates (DH and GS) and comparative analysis with the genomes of genotypes A1 and E (WB and Pig).</title>
        <authorList>
            <person name="Adam R.D."/>
            <person name="Dahlstrom E.W."/>
            <person name="Martens C.A."/>
            <person name="Bruno D.P."/>
            <person name="Barbian K.D."/>
            <person name="Ricklefs S.M."/>
            <person name="Hernandez M.M."/>
            <person name="Narla N.P."/>
            <person name="Patel R.B."/>
            <person name="Porcella S.F."/>
            <person name="Nash T.E."/>
        </authorList>
    </citation>
    <scope>NUCLEOTIDE SEQUENCE [LARGE SCALE GENOMIC DNA]</scope>
    <source>
        <strain evidence="2 3">DH</strain>
    </source>
</reference>
<evidence type="ECO:0000313" key="2">
    <source>
        <dbReference type="EMBL" id="ESU36385.1"/>
    </source>
</evidence>